<evidence type="ECO:0000313" key="2">
    <source>
        <dbReference type="Proteomes" id="UP000006038"/>
    </source>
</evidence>
<accession>J3MMD3</accession>
<reference evidence="1" key="1">
    <citation type="journal article" date="2013" name="Nat. Commun.">
        <title>Whole-genome sequencing of Oryza brachyantha reveals mechanisms underlying Oryza genome evolution.</title>
        <authorList>
            <person name="Chen J."/>
            <person name="Huang Q."/>
            <person name="Gao D."/>
            <person name="Wang J."/>
            <person name="Lang Y."/>
            <person name="Liu T."/>
            <person name="Li B."/>
            <person name="Bai Z."/>
            <person name="Luis Goicoechea J."/>
            <person name="Liang C."/>
            <person name="Chen C."/>
            <person name="Zhang W."/>
            <person name="Sun S."/>
            <person name="Liao Y."/>
            <person name="Zhang X."/>
            <person name="Yang L."/>
            <person name="Song C."/>
            <person name="Wang M."/>
            <person name="Shi J."/>
            <person name="Liu G."/>
            <person name="Liu J."/>
            <person name="Zhou H."/>
            <person name="Zhou W."/>
            <person name="Yu Q."/>
            <person name="An N."/>
            <person name="Chen Y."/>
            <person name="Cai Q."/>
            <person name="Wang B."/>
            <person name="Liu B."/>
            <person name="Min J."/>
            <person name="Huang Y."/>
            <person name="Wu H."/>
            <person name="Li Z."/>
            <person name="Zhang Y."/>
            <person name="Yin Y."/>
            <person name="Song W."/>
            <person name="Jiang J."/>
            <person name="Jackson S.A."/>
            <person name="Wing R.A."/>
            <person name="Wang J."/>
            <person name="Chen M."/>
        </authorList>
    </citation>
    <scope>NUCLEOTIDE SEQUENCE [LARGE SCALE GENOMIC DNA]</scope>
    <source>
        <strain evidence="1">cv. IRGC 101232</strain>
    </source>
</reference>
<dbReference type="AlphaFoldDB" id="J3MMD3"/>
<dbReference type="EnsemblPlants" id="OB07G25650.1">
    <property type="protein sequence ID" value="OB07G25650.1"/>
    <property type="gene ID" value="OB07G25650"/>
</dbReference>
<dbReference type="HOGENOM" id="CLU_2389717_0_0_1"/>
<keyword evidence="2" id="KW-1185">Reference proteome</keyword>
<proteinExistence type="predicted"/>
<sequence>MHHAYSIKTTCLCRTLPDAQTSNIINQREREREREDQSRRQVAICILAHQGLPCGSFDLAKHSKKECDETEGRIIEVCYAFSHSGLVESRVQGR</sequence>
<dbReference type="Gramene" id="OB07G25650.1">
    <property type="protein sequence ID" value="OB07G25650.1"/>
    <property type="gene ID" value="OB07G25650"/>
</dbReference>
<evidence type="ECO:0000313" key="1">
    <source>
        <dbReference type="EnsemblPlants" id="OB07G25650.1"/>
    </source>
</evidence>
<reference evidence="1" key="2">
    <citation type="submission" date="2013-04" db="UniProtKB">
        <authorList>
            <consortium name="EnsemblPlants"/>
        </authorList>
    </citation>
    <scope>IDENTIFICATION</scope>
</reference>
<dbReference type="Proteomes" id="UP000006038">
    <property type="component" value="Chromosome 7"/>
</dbReference>
<name>J3MMD3_ORYBR</name>
<protein>
    <submittedName>
        <fullName evidence="1">Uncharacterized protein</fullName>
    </submittedName>
</protein>
<organism evidence="1">
    <name type="scientific">Oryza brachyantha</name>
    <name type="common">malo sina</name>
    <dbReference type="NCBI Taxonomy" id="4533"/>
    <lineage>
        <taxon>Eukaryota</taxon>
        <taxon>Viridiplantae</taxon>
        <taxon>Streptophyta</taxon>
        <taxon>Embryophyta</taxon>
        <taxon>Tracheophyta</taxon>
        <taxon>Spermatophyta</taxon>
        <taxon>Magnoliopsida</taxon>
        <taxon>Liliopsida</taxon>
        <taxon>Poales</taxon>
        <taxon>Poaceae</taxon>
        <taxon>BOP clade</taxon>
        <taxon>Oryzoideae</taxon>
        <taxon>Oryzeae</taxon>
        <taxon>Oryzinae</taxon>
        <taxon>Oryza</taxon>
    </lineage>
</organism>